<dbReference type="InterPro" id="IPR011009">
    <property type="entry name" value="Kinase-like_dom_sf"/>
</dbReference>
<dbReference type="STRING" id="542762.A0A4S4CXM6"/>
<keyword evidence="3" id="KW-0732">Signal</keyword>
<dbReference type="GO" id="GO:0016020">
    <property type="term" value="C:membrane"/>
    <property type="evidence" value="ECO:0007669"/>
    <property type="project" value="UniProtKB-SubCell"/>
</dbReference>
<sequence>MVSADPTVCVLLFPMRNLVGDALVYQGTRLKMRQTNLSDVSEISLSLATIVRLVSSSFLMLNSVAMILGSIAIIPSRGMRMNACKAAAAMGFNTNLTKPKVANSSLSKLLNRGGRQNVSFSKVRGTRGYIALEWMFNLQITSKVDVYSYRVMVLEMVNGKSLMTDPQTFDNLVEMKRKGILDLCRLLVFGGSGDSAWCSTAAMGLGLVWHWANKEGTAQRLGVRTIRGRCLGHGEEPKEVAAVAVEEESEARRGWRCSEVKQSRFGHGWFSMVKQEEAVVGWFSTGG</sequence>
<dbReference type="Proteomes" id="UP000306102">
    <property type="component" value="Unassembled WGS sequence"/>
</dbReference>
<protein>
    <recommendedName>
        <fullName evidence="9">Protein kinase domain-containing protein</fullName>
    </recommendedName>
</protein>
<dbReference type="AlphaFoldDB" id="A0A4S4CXM6"/>
<evidence type="ECO:0000256" key="2">
    <source>
        <dbReference type="ARBA" id="ARBA00022692"/>
    </source>
</evidence>
<comment type="subcellular location">
    <subcellularLocation>
        <location evidence="1">Membrane</location>
        <topology evidence="1">Single-pass membrane protein</topology>
    </subcellularLocation>
</comment>
<dbReference type="PANTHER" id="PTHR47974:SF3">
    <property type="entry name" value="RECEPTOR-LIKE SERINE_THREONINE-PROTEIN KINASE"/>
    <property type="match status" value="1"/>
</dbReference>
<comment type="caution">
    <text evidence="7">The sequence shown here is derived from an EMBL/GenBank/DDBJ whole genome shotgun (WGS) entry which is preliminary data.</text>
</comment>
<dbReference type="Gene3D" id="1.10.510.10">
    <property type="entry name" value="Transferase(Phosphotransferase) domain 1"/>
    <property type="match status" value="1"/>
</dbReference>
<feature type="transmembrane region" description="Helical" evidence="6">
    <location>
        <begin position="50"/>
        <end position="74"/>
    </location>
</feature>
<evidence type="ECO:0000256" key="5">
    <source>
        <dbReference type="ARBA" id="ARBA00023136"/>
    </source>
</evidence>
<evidence type="ECO:0000256" key="3">
    <source>
        <dbReference type="ARBA" id="ARBA00022729"/>
    </source>
</evidence>
<evidence type="ECO:0000256" key="1">
    <source>
        <dbReference type="ARBA" id="ARBA00004167"/>
    </source>
</evidence>
<evidence type="ECO:0000256" key="4">
    <source>
        <dbReference type="ARBA" id="ARBA00022989"/>
    </source>
</evidence>
<evidence type="ECO:0000256" key="6">
    <source>
        <dbReference type="SAM" id="Phobius"/>
    </source>
</evidence>
<dbReference type="EMBL" id="SDRB02013773">
    <property type="protein sequence ID" value="THF94163.1"/>
    <property type="molecule type" value="Genomic_DNA"/>
</dbReference>
<keyword evidence="4 6" id="KW-1133">Transmembrane helix</keyword>
<dbReference type="SUPFAM" id="SSF56112">
    <property type="entry name" value="Protein kinase-like (PK-like)"/>
    <property type="match status" value="1"/>
</dbReference>
<proteinExistence type="predicted"/>
<evidence type="ECO:0008006" key="9">
    <source>
        <dbReference type="Google" id="ProtNLM"/>
    </source>
</evidence>
<dbReference type="PANTHER" id="PTHR47974">
    <property type="entry name" value="OS07G0415500 PROTEIN"/>
    <property type="match status" value="1"/>
</dbReference>
<reference evidence="7 8" key="1">
    <citation type="journal article" date="2018" name="Proc. Natl. Acad. Sci. U.S.A.">
        <title>Draft genome sequence of Camellia sinensis var. sinensis provides insights into the evolution of the tea genome and tea quality.</title>
        <authorList>
            <person name="Wei C."/>
            <person name="Yang H."/>
            <person name="Wang S."/>
            <person name="Zhao J."/>
            <person name="Liu C."/>
            <person name="Gao L."/>
            <person name="Xia E."/>
            <person name="Lu Y."/>
            <person name="Tai Y."/>
            <person name="She G."/>
            <person name="Sun J."/>
            <person name="Cao H."/>
            <person name="Tong W."/>
            <person name="Gao Q."/>
            <person name="Li Y."/>
            <person name="Deng W."/>
            <person name="Jiang X."/>
            <person name="Wang W."/>
            <person name="Chen Q."/>
            <person name="Zhang S."/>
            <person name="Li H."/>
            <person name="Wu J."/>
            <person name="Wang P."/>
            <person name="Li P."/>
            <person name="Shi C."/>
            <person name="Zheng F."/>
            <person name="Jian J."/>
            <person name="Huang B."/>
            <person name="Shan D."/>
            <person name="Shi M."/>
            <person name="Fang C."/>
            <person name="Yue Y."/>
            <person name="Li F."/>
            <person name="Li D."/>
            <person name="Wei S."/>
            <person name="Han B."/>
            <person name="Jiang C."/>
            <person name="Yin Y."/>
            <person name="Xia T."/>
            <person name="Zhang Z."/>
            <person name="Bennetzen J.L."/>
            <person name="Zhao S."/>
            <person name="Wan X."/>
        </authorList>
    </citation>
    <scope>NUCLEOTIDE SEQUENCE [LARGE SCALE GENOMIC DNA]</scope>
    <source>
        <strain evidence="8">cv. Shuchazao</strain>
        <tissue evidence="7">Leaf</tissue>
    </source>
</reference>
<gene>
    <name evidence="7" type="ORF">TEA_004426</name>
</gene>
<accession>A0A4S4CXM6</accession>
<keyword evidence="5 6" id="KW-0472">Membrane</keyword>
<evidence type="ECO:0000313" key="8">
    <source>
        <dbReference type="Proteomes" id="UP000306102"/>
    </source>
</evidence>
<organism evidence="7 8">
    <name type="scientific">Camellia sinensis var. sinensis</name>
    <name type="common">China tea</name>
    <dbReference type="NCBI Taxonomy" id="542762"/>
    <lineage>
        <taxon>Eukaryota</taxon>
        <taxon>Viridiplantae</taxon>
        <taxon>Streptophyta</taxon>
        <taxon>Embryophyta</taxon>
        <taxon>Tracheophyta</taxon>
        <taxon>Spermatophyta</taxon>
        <taxon>Magnoliopsida</taxon>
        <taxon>eudicotyledons</taxon>
        <taxon>Gunneridae</taxon>
        <taxon>Pentapetalae</taxon>
        <taxon>asterids</taxon>
        <taxon>Ericales</taxon>
        <taxon>Theaceae</taxon>
        <taxon>Camellia</taxon>
    </lineage>
</organism>
<name>A0A4S4CXM6_CAMSN</name>
<evidence type="ECO:0000313" key="7">
    <source>
        <dbReference type="EMBL" id="THF94163.1"/>
    </source>
</evidence>
<keyword evidence="2 6" id="KW-0812">Transmembrane</keyword>
<keyword evidence="8" id="KW-1185">Reference proteome</keyword>